<evidence type="ECO:0000313" key="1">
    <source>
        <dbReference type="EMBL" id="QNB46769.1"/>
    </source>
</evidence>
<dbReference type="OrthoDB" id="1957311at2"/>
<dbReference type="AlphaFoldDB" id="A0A7G6E3W5"/>
<organism evidence="1 2">
    <name type="scientific">Thermanaerosceptrum fracticalcis</name>
    <dbReference type="NCBI Taxonomy" id="1712410"/>
    <lineage>
        <taxon>Bacteria</taxon>
        <taxon>Bacillati</taxon>
        <taxon>Bacillota</taxon>
        <taxon>Clostridia</taxon>
        <taxon>Eubacteriales</taxon>
        <taxon>Peptococcaceae</taxon>
        <taxon>Thermanaerosceptrum</taxon>
    </lineage>
</organism>
<dbReference type="NCBIfam" id="NF041239">
    <property type="entry name" value="Moor_selen_rel"/>
    <property type="match status" value="1"/>
</dbReference>
<protein>
    <submittedName>
        <fullName evidence="1">Uncharacterized protein</fullName>
    </submittedName>
</protein>
<accession>A0A7G6E3W5</accession>
<dbReference type="InterPro" id="IPR049744">
    <property type="entry name" value="CC/Se_fam"/>
</dbReference>
<reference evidence="1 2" key="1">
    <citation type="journal article" date="2019" name="Front. Microbiol.">
        <title>Thermoanaerosceptrum fracticalcis gen. nov. sp. nov., a Novel Fumarate-Fermenting Microorganism From a Deep Fractured Carbonate Aquifer of the US Great Basin.</title>
        <authorList>
            <person name="Hamilton-Brehm S.D."/>
            <person name="Stewart L.E."/>
            <person name="Zavarin M."/>
            <person name="Caldwell M."/>
            <person name="Lawson P.A."/>
            <person name="Onstott T.C."/>
            <person name="Grzymski J."/>
            <person name="Neveux I."/>
            <person name="Lollar B.S."/>
            <person name="Russell C.E."/>
            <person name="Moser D.P."/>
        </authorList>
    </citation>
    <scope>NUCLEOTIDE SEQUENCE [LARGE SCALE GENOMIC DNA]</scope>
    <source>
        <strain evidence="1 2">DRI-13</strain>
    </source>
</reference>
<name>A0A7G6E3W5_THEFR</name>
<dbReference type="Proteomes" id="UP000515847">
    <property type="component" value="Chromosome"/>
</dbReference>
<keyword evidence="2" id="KW-1185">Reference proteome</keyword>
<dbReference type="RefSeq" id="WP_034420141.1">
    <property type="nucleotide sequence ID" value="NZ_CP045798.1"/>
</dbReference>
<sequence length="113" mass="12732">MQNFGKAENIVTVERWFNFGNLYCGGCSQFIRQKGGNILIYEGLASGCCAGSVPEPGLELSKPRRNPENYQERQVGDITVYLDKALASLKGWAEITLTSVWRWKSLSFSYKED</sequence>
<gene>
    <name evidence="1" type="ORF">BR63_10895</name>
</gene>
<evidence type="ECO:0000313" key="2">
    <source>
        <dbReference type="Proteomes" id="UP000515847"/>
    </source>
</evidence>
<dbReference type="KEGG" id="tfr:BR63_10895"/>
<dbReference type="EMBL" id="CP045798">
    <property type="protein sequence ID" value="QNB46769.1"/>
    <property type="molecule type" value="Genomic_DNA"/>
</dbReference>
<proteinExistence type="predicted"/>